<sequence>MAQRRIFALLALCIAQIHSQKILSEKKKCGDPQCESLMIRAQANQDYVGPDCRYLSFKMGAEVNVYYKLSGKREDLWQGSTGKAYGLFSKDAVNIEEIYITEEYEVPAQEIDFVCLNGGEYIFENEDSVLHKNRENEYMEITFDLNETEDGIKTHSDDHVNRDQEVDPSLQTSDQEPEKAVPAEKQSWGPSGFARWLGFKKDQETVKETMQMDTEPREDDTFRTRRIAASEEQDVKGLDDAQTETSGWFSGRIRRFLPFGQKDSNSGERSTTDEVNDMKQDDNVADTGMGDEEKQIETSEPHEAPSKWLNFGFDNVLGLDEKNDAMKPEAEQKIDDSTKNESPEVLNQDDSSRPTHSMQGESTDNLVINEIQEDPSKINNDLTQVDIPKTLEDYVDLDASIGGVNPIEETELLTGHSDKQTVSNKLETPNDFQDEKISKLHQEDTEIGEADASMLNLNLLKENTLFQGQKSDTDTEEPSDDGFFSFYDGIRLWDMAYSSLLEIHSSYVSPALSLMTDSVDKVVSSLPDDLQPGSDFYGCSWEVVISTAVLGFLSLLMFTCRTVRSVKSRCYYSREHKLGDKIVEALKEKSEVLEKLSVVQKQYEEIQESLQDSSQQKLIAEISDQKVLVETLQDSNSALEENLSKIEEELENEKRLGSELQDAVSGLNEKIRDLEEKFKKEKSQKEQIRTTLKVFEINQGRLETSLQDSLEEKSHLQESIKQLSKEAEGWEERFSELSENSRMLISSVEVMQQDLSNKQSQIKSLIDSLLKMKDWSSEVDDANEADDNTALDIKWDFENGEPLGDPQKRTIQKLIHAAMLNASLRSVESEKQQIYENLSDEVKAKEQLQECINNLQNSKQTLSTDNKCLESEMEMLKQKISVMSEMYQENETKLHRKLTVQENERMQKEEKLSKMDEKVNLAAGELVNIKTRVKELEEEIEKTVCSYQSQVSSYEKKSHDNWLTAREAERHLSDLKKETAHLRQKLTEAEYKVELIERDPNALDVFHTIGRAYADVYMNHQESSPYGHSYFSRLHESRTFLSPPTLLEGPLRISPMLPGADRGSRSPGYYPAFHSREQRDVNAERKADHQRTLSDAGSLSPPWDREQKASLPPPEPLFQHRRPERLYHYPAPSGRFSGPAELTRNQGKPFHDSTDGQSSPEYKSSRNGSEENENLRALPRPPMEGEAMEMTHSVYTGHPPLMRMPLLPMDPRGAFFRRPFPMPPPPMEMFGPPPYHGMSPIPPLHAAMRSPMPVPHYPPFPVHGDQQFPPQHVRPMSRSDLPPANAAAVHAPPASESVPEPLPENKT</sequence>
<dbReference type="GO" id="GO:0005789">
    <property type="term" value="C:endoplasmic reticulum membrane"/>
    <property type="evidence" value="ECO:0007669"/>
    <property type="project" value="UniProtKB-SubCell"/>
</dbReference>
<evidence type="ECO:0000313" key="12">
    <source>
        <dbReference type="Proteomes" id="UP001295444"/>
    </source>
</evidence>
<proteinExistence type="predicted"/>
<feature type="coiled-coil region" evidence="7">
    <location>
        <begin position="596"/>
        <end position="740"/>
    </location>
</feature>
<feature type="compositionally biased region" description="Polar residues" evidence="8">
    <location>
        <begin position="354"/>
        <end position="363"/>
    </location>
</feature>
<feature type="domain" description="SH3" evidence="10">
    <location>
        <begin position="41"/>
        <end position="95"/>
    </location>
</feature>
<keyword evidence="4" id="KW-0256">Endoplasmic reticulum</keyword>
<feature type="compositionally biased region" description="Basic and acidic residues" evidence="8">
    <location>
        <begin position="1074"/>
        <end position="1092"/>
    </location>
</feature>
<comment type="subcellular location">
    <subcellularLocation>
        <location evidence="1">Endoplasmic reticulum membrane</location>
        <topology evidence="1">Single-pass membrane protein</topology>
    </subcellularLocation>
</comment>
<evidence type="ECO:0000313" key="11">
    <source>
        <dbReference type="EMBL" id="CAH2328869.1"/>
    </source>
</evidence>
<dbReference type="Proteomes" id="UP001295444">
    <property type="component" value="Chromosome 13"/>
</dbReference>
<evidence type="ECO:0000256" key="4">
    <source>
        <dbReference type="ARBA" id="ARBA00022824"/>
    </source>
</evidence>
<evidence type="ECO:0000259" key="10">
    <source>
        <dbReference type="Pfam" id="PF07653"/>
    </source>
</evidence>
<dbReference type="Gene3D" id="2.30.30.40">
    <property type="entry name" value="SH3 Domains"/>
    <property type="match status" value="1"/>
</dbReference>
<evidence type="ECO:0000256" key="2">
    <source>
        <dbReference type="ARBA" id="ARBA00022443"/>
    </source>
</evidence>
<feature type="compositionally biased region" description="Basic and acidic residues" evidence="8">
    <location>
        <begin position="329"/>
        <end position="342"/>
    </location>
</feature>
<feature type="compositionally biased region" description="Basic and acidic residues" evidence="8">
    <location>
        <begin position="270"/>
        <end position="282"/>
    </location>
</feature>
<dbReference type="GO" id="GO:0006888">
    <property type="term" value="P:endoplasmic reticulum to Golgi vesicle-mediated transport"/>
    <property type="evidence" value="ECO:0007669"/>
    <property type="project" value="TreeGrafter"/>
</dbReference>
<gene>
    <name evidence="11" type="ORF">PECUL_23A011759</name>
</gene>
<dbReference type="InterPro" id="IPR001452">
    <property type="entry name" value="SH3_domain"/>
</dbReference>
<feature type="coiled-coil region" evidence="7">
    <location>
        <begin position="838"/>
        <end position="992"/>
    </location>
</feature>
<dbReference type="InterPro" id="IPR036028">
    <property type="entry name" value="SH3-like_dom_sf"/>
</dbReference>
<keyword evidence="6" id="KW-0325">Glycoprotein</keyword>
<dbReference type="GO" id="GO:0035459">
    <property type="term" value="P:vesicle cargo loading"/>
    <property type="evidence" value="ECO:0007669"/>
    <property type="project" value="TreeGrafter"/>
</dbReference>
<dbReference type="InterPro" id="IPR051500">
    <property type="entry name" value="cTAGE_MIA/OTOR"/>
</dbReference>
<dbReference type="Pfam" id="PF07653">
    <property type="entry name" value="SH3_2"/>
    <property type="match status" value="1"/>
</dbReference>
<keyword evidence="12" id="KW-1185">Reference proteome</keyword>
<protein>
    <submittedName>
        <fullName evidence="11">CTAGE family member 5 isoform X2</fullName>
    </submittedName>
</protein>
<feature type="compositionally biased region" description="Polar residues" evidence="8">
    <location>
        <begin position="1155"/>
        <end position="1167"/>
    </location>
</feature>
<keyword evidence="2" id="KW-0728">SH3 domain</keyword>
<evidence type="ECO:0000256" key="8">
    <source>
        <dbReference type="SAM" id="MobiDB-lite"/>
    </source>
</evidence>
<feature type="compositionally biased region" description="Basic and acidic residues" evidence="8">
    <location>
        <begin position="291"/>
        <end position="305"/>
    </location>
</feature>
<feature type="region of interest" description="Disordered" evidence="8">
    <location>
        <begin position="258"/>
        <end position="309"/>
    </location>
</feature>
<reference evidence="11" key="1">
    <citation type="submission" date="2022-03" db="EMBL/GenBank/DDBJ databases">
        <authorList>
            <person name="Alioto T."/>
            <person name="Alioto T."/>
            <person name="Gomez Garrido J."/>
        </authorList>
    </citation>
    <scope>NUCLEOTIDE SEQUENCE</scope>
</reference>
<feature type="region of interest" description="Disordered" evidence="8">
    <location>
        <begin position="151"/>
        <end position="188"/>
    </location>
</feature>
<organism evidence="11 12">
    <name type="scientific">Pelobates cultripes</name>
    <name type="common">Western spadefoot toad</name>
    <dbReference type="NCBI Taxonomy" id="61616"/>
    <lineage>
        <taxon>Eukaryota</taxon>
        <taxon>Metazoa</taxon>
        <taxon>Chordata</taxon>
        <taxon>Craniata</taxon>
        <taxon>Vertebrata</taxon>
        <taxon>Euteleostomi</taxon>
        <taxon>Amphibia</taxon>
        <taxon>Batrachia</taxon>
        <taxon>Anura</taxon>
        <taxon>Pelobatoidea</taxon>
        <taxon>Pelobatidae</taxon>
        <taxon>Pelobates</taxon>
    </lineage>
</organism>
<dbReference type="PANTHER" id="PTHR23158:SF38">
    <property type="entry name" value="MELANOMA INHIBITORY ACTIVITY PROTEIN 2"/>
    <property type="match status" value="1"/>
</dbReference>
<evidence type="ECO:0000256" key="3">
    <source>
        <dbReference type="ARBA" id="ARBA00022729"/>
    </source>
</evidence>
<evidence type="ECO:0000256" key="5">
    <source>
        <dbReference type="ARBA" id="ARBA00023054"/>
    </source>
</evidence>
<dbReference type="EMBL" id="OW240924">
    <property type="protein sequence ID" value="CAH2328869.1"/>
    <property type="molecule type" value="Genomic_DNA"/>
</dbReference>
<evidence type="ECO:0000256" key="9">
    <source>
        <dbReference type="SAM" id="SignalP"/>
    </source>
</evidence>
<evidence type="ECO:0000256" key="6">
    <source>
        <dbReference type="ARBA" id="ARBA00023180"/>
    </source>
</evidence>
<feature type="signal peptide" evidence="9">
    <location>
        <begin position="1"/>
        <end position="19"/>
    </location>
</feature>
<feature type="region of interest" description="Disordered" evidence="8">
    <location>
        <begin position="1052"/>
        <end position="1182"/>
    </location>
</feature>
<dbReference type="PANTHER" id="PTHR23158">
    <property type="entry name" value="MELANOMA INHIBITORY ACTIVITY-RELATED"/>
    <property type="match status" value="1"/>
</dbReference>
<feature type="compositionally biased region" description="Low complexity" evidence="8">
    <location>
        <begin position="1282"/>
        <end position="1294"/>
    </location>
</feature>
<evidence type="ECO:0000256" key="1">
    <source>
        <dbReference type="ARBA" id="ARBA00004389"/>
    </source>
</evidence>
<feature type="region of interest" description="Disordered" evidence="8">
    <location>
        <begin position="1261"/>
        <end position="1307"/>
    </location>
</feature>
<evidence type="ECO:0000256" key="7">
    <source>
        <dbReference type="SAM" id="Coils"/>
    </source>
</evidence>
<name>A0AAD1TNT7_PELCU</name>
<keyword evidence="5 7" id="KW-0175">Coiled coil</keyword>
<feature type="compositionally biased region" description="Basic and acidic residues" evidence="8">
    <location>
        <begin position="151"/>
        <end position="165"/>
    </location>
</feature>
<accession>A0AAD1TNT7</accession>
<dbReference type="SUPFAM" id="SSF50044">
    <property type="entry name" value="SH3-domain"/>
    <property type="match status" value="1"/>
</dbReference>
<keyword evidence="3 9" id="KW-0732">Signal</keyword>
<feature type="region of interest" description="Disordered" evidence="8">
    <location>
        <begin position="329"/>
        <end position="363"/>
    </location>
</feature>
<dbReference type="GO" id="GO:0070971">
    <property type="term" value="C:endoplasmic reticulum exit site"/>
    <property type="evidence" value="ECO:0007669"/>
    <property type="project" value="TreeGrafter"/>
</dbReference>
<feature type="chain" id="PRO_5042279763" evidence="9">
    <location>
        <begin position="20"/>
        <end position="1307"/>
    </location>
</feature>
<dbReference type="GO" id="GO:0009306">
    <property type="term" value="P:protein secretion"/>
    <property type="evidence" value="ECO:0007669"/>
    <property type="project" value="TreeGrafter"/>
</dbReference>